<evidence type="ECO:0000259" key="1">
    <source>
        <dbReference type="Pfam" id="PF00385"/>
    </source>
</evidence>
<name>A0A6P6W1I6_COFAR</name>
<dbReference type="InterPro" id="IPR056924">
    <property type="entry name" value="SH3_Tf2-1"/>
</dbReference>
<proteinExistence type="predicted"/>
<organism evidence="3 4">
    <name type="scientific">Coffea arabica</name>
    <name type="common">Arabian coffee</name>
    <dbReference type="NCBI Taxonomy" id="13443"/>
    <lineage>
        <taxon>Eukaryota</taxon>
        <taxon>Viridiplantae</taxon>
        <taxon>Streptophyta</taxon>
        <taxon>Embryophyta</taxon>
        <taxon>Tracheophyta</taxon>
        <taxon>Spermatophyta</taxon>
        <taxon>Magnoliopsida</taxon>
        <taxon>eudicotyledons</taxon>
        <taxon>Gunneridae</taxon>
        <taxon>Pentapetalae</taxon>
        <taxon>asterids</taxon>
        <taxon>lamiids</taxon>
        <taxon>Gentianales</taxon>
        <taxon>Rubiaceae</taxon>
        <taxon>Ixoroideae</taxon>
        <taxon>Gardenieae complex</taxon>
        <taxon>Bertiereae - Coffeeae clade</taxon>
        <taxon>Coffeeae</taxon>
        <taxon>Coffea</taxon>
    </lineage>
</organism>
<dbReference type="InterPro" id="IPR016197">
    <property type="entry name" value="Chromo-like_dom_sf"/>
</dbReference>
<sequence>MTGKGKKLHSRFVGPYKVIQRVGSVAYKLELPLSLFRIHNVFHVSMLKKYHPDLSHGLRPEEVEIDENLSYEERPVKILDPKMKELGRKQIPLVKVLWRNQGVEEATWEVEEEIQKKYPELFLNQGGHEDAEELV</sequence>
<reference evidence="3" key="1">
    <citation type="journal article" date="2025" name="Foods">
        <title>Unveiling the Microbial Signatures of Arabica Coffee Cherries: Insights into Ripeness Specific Diversity, Functional Traits, and Implications for Quality and Safety.</title>
        <authorList>
            <consortium name="RefSeq"/>
            <person name="Tenea G.N."/>
            <person name="Cifuentes V."/>
            <person name="Reyes P."/>
            <person name="Cevallos-Vallejos M."/>
        </authorList>
    </citation>
    <scope>NUCLEOTIDE SEQUENCE [LARGE SCALE GENOMIC DNA]</scope>
</reference>
<dbReference type="PANTHER" id="PTHR46148:SF57">
    <property type="entry name" value="OS12G0499874 PROTEIN"/>
    <property type="match status" value="1"/>
</dbReference>
<protein>
    <recommendedName>
        <fullName evidence="5">Chromo domain-containing protein</fullName>
    </recommendedName>
</protein>
<reference evidence="4" key="2">
    <citation type="submission" date="2025-08" db="UniProtKB">
        <authorList>
            <consortium name="RefSeq"/>
        </authorList>
    </citation>
    <scope>IDENTIFICATION</scope>
    <source>
        <tissue evidence="4">Leaves</tissue>
    </source>
</reference>
<dbReference type="RefSeq" id="XP_027109239.1">
    <property type="nucleotide sequence ID" value="XM_027253438.1"/>
</dbReference>
<dbReference type="Pfam" id="PF24626">
    <property type="entry name" value="SH3_Tf2-1"/>
    <property type="match status" value="1"/>
</dbReference>
<evidence type="ECO:0000313" key="4">
    <source>
        <dbReference type="RefSeq" id="XP_027109239.1"/>
    </source>
</evidence>
<dbReference type="InterPro" id="IPR023780">
    <property type="entry name" value="Chromo_domain"/>
</dbReference>
<gene>
    <name evidence="4" type="primary">LOC113729107</name>
</gene>
<feature type="domain" description="Chromo" evidence="1">
    <location>
        <begin position="77"/>
        <end position="121"/>
    </location>
</feature>
<evidence type="ECO:0000313" key="3">
    <source>
        <dbReference type="Proteomes" id="UP001652660"/>
    </source>
</evidence>
<dbReference type="SUPFAM" id="SSF54160">
    <property type="entry name" value="Chromo domain-like"/>
    <property type="match status" value="1"/>
</dbReference>
<feature type="domain" description="Tf2-1-like SH3-like" evidence="2">
    <location>
        <begin position="3"/>
        <end position="51"/>
    </location>
</feature>
<dbReference type="Proteomes" id="UP001652660">
    <property type="component" value="Chromosome 2e"/>
</dbReference>
<dbReference type="PANTHER" id="PTHR46148">
    <property type="entry name" value="CHROMO DOMAIN-CONTAINING PROTEIN"/>
    <property type="match status" value="1"/>
</dbReference>
<evidence type="ECO:0000259" key="2">
    <source>
        <dbReference type="Pfam" id="PF24626"/>
    </source>
</evidence>
<keyword evidence="3" id="KW-1185">Reference proteome</keyword>
<accession>A0A6P6W1I6</accession>
<evidence type="ECO:0008006" key="5">
    <source>
        <dbReference type="Google" id="ProtNLM"/>
    </source>
</evidence>
<dbReference type="OrthoDB" id="1939135at2759"/>
<dbReference type="GeneID" id="113729107"/>
<dbReference type="Pfam" id="PF00385">
    <property type="entry name" value="Chromo"/>
    <property type="match status" value="1"/>
</dbReference>
<dbReference type="AlphaFoldDB" id="A0A6P6W1I6"/>